<dbReference type="SUPFAM" id="SSF51735">
    <property type="entry name" value="NAD(P)-binding Rossmann-fold domains"/>
    <property type="match status" value="1"/>
</dbReference>
<dbReference type="Proteomes" id="UP000467428">
    <property type="component" value="Plasmid pJCM18538"/>
</dbReference>
<name>A0A7I7RQF2_9MYCO</name>
<dbReference type="KEGG" id="marz:MARA_01870"/>
<dbReference type="CDD" id="cd05233">
    <property type="entry name" value="SDR_c"/>
    <property type="match status" value="1"/>
</dbReference>
<dbReference type="PANTHER" id="PTHR42760">
    <property type="entry name" value="SHORT-CHAIN DEHYDROGENASES/REDUCTASES FAMILY MEMBER"/>
    <property type="match status" value="1"/>
</dbReference>
<dbReference type="AlphaFoldDB" id="A0A7I7RQF2"/>
<dbReference type="PRINTS" id="PR00081">
    <property type="entry name" value="GDHRDH"/>
</dbReference>
<dbReference type="GO" id="GO:0016616">
    <property type="term" value="F:oxidoreductase activity, acting on the CH-OH group of donors, NAD or NADP as acceptor"/>
    <property type="evidence" value="ECO:0007669"/>
    <property type="project" value="TreeGrafter"/>
</dbReference>
<comment type="similarity">
    <text evidence="1">Belongs to the short-chain dehydrogenases/reductases (SDR) family.</text>
</comment>
<dbReference type="InterPro" id="IPR036291">
    <property type="entry name" value="NAD(P)-bd_dom_sf"/>
</dbReference>
<dbReference type="EMBL" id="AP022592">
    <property type="protein sequence ID" value="BBY46757.1"/>
    <property type="molecule type" value="Genomic_DNA"/>
</dbReference>
<dbReference type="RefSeq" id="WP_163916337.1">
    <property type="nucleotide sequence ID" value="NZ_AP022592.1"/>
</dbReference>
<evidence type="ECO:0000313" key="3">
    <source>
        <dbReference type="EMBL" id="BBY46757.1"/>
    </source>
</evidence>
<protein>
    <submittedName>
        <fullName evidence="3">Short-chain dehydrogenase</fullName>
    </submittedName>
</protein>
<dbReference type="PROSITE" id="PS00061">
    <property type="entry name" value="ADH_SHORT"/>
    <property type="match status" value="1"/>
</dbReference>
<organism evidence="3 4">
    <name type="scientific">Mycolicibacterium arabiense</name>
    <dbReference type="NCBI Taxonomy" id="1286181"/>
    <lineage>
        <taxon>Bacteria</taxon>
        <taxon>Bacillati</taxon>
        <taxon>Actinomycetota</taxon>
        <taxon>Actinomycetes</taxon>
        <taxon>Mycobacteriales</taxon>
        <taxon>Mycobacteriaceae</taxon>
        <taxon>Mycolicibacterium</taxon>
    </lineage>
</organism>
<dbReference type="InterPro" id="IPR020904">
    <property type="entry name" value="Sc_DH/Rdtase_CS"/>
</dbReference>
<dbReference type="PRINTS" id="PR00080">
    <property type="entry name" value="SDRFAMILY"/>
</dbReference>
<evidence type="ECO:0000256" key="1">
    <source>
        <dbReference type="ARBA" id="ARBA00006484"/>
    </source>
</evidence>
<evidence type="ECO:0000256" key="2">
    <source>
        <dbReference type="ARBA" id="ARBA00023002"/>
    </source>
</evidence>
<sequence length="260" mass="26687">MESTTTGSTGQLHGLVAFVAGATSGIGRHTAELFAAEGAHVVVGGRRQQEGAQVVAAINAQRARASAVYEPLDVTDEGSVATAVGHAVSRFGRLDILVNAAGGSGPADGPVTTASLDQVWQNINVDLYGCFLMCRAAIPHIARSGGGSVVNIASLAGLGATTGRDGYTVAKAGVLALTTSTAREFAPQRIRVNAIAPAAVRTDRIDELMKQSAEVRQTIAKQTLGVIEPSEIAHVAMFLASERARSVTGQVLTVNGGLFD</sequence>
<proteinExistence type="inferred from homology"/>
<accession>A0A7I7RQF2</accession>
<keyword evidence="3" id="KW-0614">Plasmid</keyword>
<keyword evidence="2" id="KW-0560">Oxidoreductase</keyword>
<gene>
    <name evidence="3" type="ORF">MARA_01870</name>
</gene>
<dbReference type="FunFam" id="3.40.50.720:FF:000084">
    <property type="entry name" value="Short-chain dehydrogenase reductase"/>
    <property type="match status" value="1"/>
</dbReference>
<dbReference type="Pfam" id="PF13561">
    <property type="entry name" value="adh_short_C2"/>
    <property type="match status" value="1"/>
</dbReference>
<dbReference type="Gene3D" id="3.40.50.720">
    <property type="entry name" value="NAD(P)-binding Rossmann-like Domain"/>
    <property type="match status" value="1"/>
</dbReference>
<reference evidence="3 4" key="1">
    <citation type="journal article" date="2019" name="Emerg. Microbes Infect.">
        <title>Comprehensive subspecies identification of 175 nontuberculous mycobacteria species based on 7547 genomic profiles.</title>
        <authorList>
            <person name="Matsumoto Y."/>
            <person name="Kinjo T."/>
            <person name="Motooka D."/>
            <person name="Nabeya D."/>
            <person name="Jung N."/>
            <person name="Uechi K."/>
            <person name="Horii T."/>
            <person name="Iida T."/>
            <person name="Fujita J."/>
            <person name="Nakamura S."/>
        </authorList>
    </citation>
    <scope>NUCLEOTIDE SEQUENCE [LARGE SCALE GENOMIC DNA]</scope>
    <source>
        <strain evidence="3 4">JCM 18538</strain>
        <plasmid evidence="3">pJCM18538</plasmid>
    </source>
</reference>
<dbReference type="InterPro" id="IPR002347">
    <property type="entry name" value="SDR_fam"/>
</dbReference>
<evidence type="ECO:0000313" key="4">
    <source>
        <dbReference type="Proteomes" id="UP000467428"/>
    </source>
</evidence>
<geneLocation type="plasmid" evidence="3">
    <name>pJCM18538</name>
</geneLocation>
<keyword evidence="4" id="KW-1185">Reference proteome</keyword>